<evidence type="ECO:0000313" key="1">
    <source>
        <dbReference type="EnsemblMetazoa" id="GPPI035363-PA"/>
    </source>
</evidence>
<reference evidence="1" key="2">
    <citation type="submission" date="2020-05" db="UniProtKB">
        <authorList>
            <consortium name="EnsemblMetazoa"/>
        </authorList>
    </citation>
    <scope>IDENTIFICATION</scope>
    <source>
        <strain evidence="1">IAEA</strain>
    </source>
</reference>
<dbReference type="Proteomes" id="UP000092460">
    <property type="component" value="Unassembled WGS sequence"/>
</dbReference>
<proteinExistence type="predicted"/>
<dbReference type="AlphaFoldDB" id="A0A1B0BN88"/>
<dbReference type="EMBL" id="JXJN01017251">
    <property type="status" value="NOT_ANNOTATED_CDS"/>
    <property type="molecule type" value="Genomic_DNA"/>
</dbReference>
<name>A0A1B0BN88_9MUSC</name>
<accession>A0A1B0BN88</accession>
<evidence type="ECO:0000313" key="2">
    <source>
        <dbReference type="Proteomes" id="UP000092460"/>
    </source>
</evidence>
<protein>
    <submittedName>
        <fullName evidence="1">Uncharacterized protein</fullName>
    </submittedName>
</protein>
<dbReference type="VEuPathDB" id="VectorBase:GPPI035363"/>
<keyword evidence="2" id="KW-1185">Reference proteome</keyword>
<sequence length="101" mass="11285">MRYLSRTYLLASAVLSHLISIDRSVSSTSTLACHIYSGKLNNEEFSIYSTVLVVGILVSSKPMLNHILKCYRNTRCMSLQCTEEKRIVVKPSKNASNKASN</sequence>
<reference evidence="2" key="1">
    <citation type="submission" date="2015-01" db="EMBL/GenBank/DDBJ databases">
        <authorList>
            <person name="Aksoy S."/>
            <person name="Warren W."/>
            <person name="Wilson R.K."/>
        </authorList>
    </citation>
    <scope>NUCLEOTIDE SEQUENCE [LARGE SCALE GENOMIC DNA]</scope>
    <source>
        <strain evidence="2">IAEA</strain>
    </source>
</reference>
<dbReference type="EnsemblMetazoa" id="GPPI035363-RA">
    <property type="protein sequence ID" value="GPPI035363-PA"/>
    <property type="gene ID" value="GPPI035363"/>
</dbReference>
<organism evidence="1 2">
    <name type="scientific">Glossina palpalis gambiensis</name>
    <dbReference type="NCBI Taxonomy" id="67801"/>
    <lineage>
        <taxon>Eukaryota</taxon>
        <taxon>Metazoa</taxon>
        <taxon>Ecdysozoa</taxon>
        <taxon>Arthropoda</taxon>
        <taxon>Hexapoda</taxon>
        <taxon>Insecta</taxon>
        <taxon>Pterygota</taxon>
        <taxon>Neoptera</taxon>
        <taxon>Endopterygota</taxon>
        <taxon>Diptera</taxon>
        <taxon>Brachycera</taxon>
        <taxon>Muscomorpha</taxon>
        <taxon>Hippoboscoidea</taxon>
        <taxon>Glossinidae</taxon>
        <taxon>Glossina</taxon>
    </lineage>
</organism>